<organism evidence="2 3">
    <name type="scientific">Stephania japonica</name>
    <dbReference type="NCBI Taxonomy" id="461633"/>
    <lineage>
        <taxon>Eukaryota</taxon>
        <taxon>Viridiplantae</taxon>
        <taxon>Streptophyta</taxon>
        <taxon>Embryophyta</taxon>
        <taxon>Tracheophyta</taxon>
        <taxon>Spermatophyta</taxon>
        <taxon>Magnoliopsida</taxon>
        <taxon>Ranunculales</taxon>
        <taxon>Menispermaceae</taxon>
        <taxon>Menispermoideae</taxon>
        <taxon>Cissampelideae</taxon>
        <taxon>Stephania</taxon>
    </lineage>
</organism>
<protein>
    <submittedName>
        <fullName evidence="2">Uncharacterized protein</fullName>
    </submittedName>
</protein>
<evidence type="ECO:0000313" key="2">
    <source>
        <dbReference type="EMBL" id="KAK9155910.1"/>
    </source>
</evidence>
<comment type="caution">
    <text evidence="2">The sequence shown here is derived from an EMBL/GenBank/DDBJ whole genome shotgun (WGS) entry which is preliminary data.</text>
</comment>
<keyword evidence="3" id="KW-1185">Reference proteome</keyword>
<evidence type="ECO:0000256" key="1">
    <source>
        <dbReference type="SAM" id="MobiDB-lite"/>
    </source>
</evidence>
<feature type="compositionally biased region" description="Polar residues" evidence="1">
    <location>
        <begin position="1"/>
        <end position="17"/>
    </location>
</feature>
<name>A0AAP0KRB0_9MAGN</name>
<evidence type="ECO:0000313" key="3">
    <source>
        <dbReference type="Proteomes" id="UP001417504"/>
    </source>
</evidence>
<proteinExistence type="predicted"/>
<gene>
    <name evidence="2" type="ORF">Sjap_003390</name>
</gene>
<feature type="region of interest" description="Disordered" evidence="1">
    <location>
        <begin position="1"/>
        <end position="21"/>
    </location>
</feature>
<reference evidence="2 3" key="1">
    <citation type="submission" date="2024-01" db="EMBL/GenBank/DDBJ databases">
        <title>Genome assemblies of Stephania.</title>
        <authorList>
            <person name="Yang L."/>
        </authorList>
    </citation>
    <scope>NUCLEOTIDE SEQUENCE [LARGE SCALE GENOMIC DNA]</scope>
    <source>
        <strain evidence="2">QJT</strain>
        <tissue evidence="2">Leaf</tissue>
    </source>
</reference>
<dbReference type="EMBL" id="JBBNAE010000001">
    <property type="protein sequence ID" value="KAK9155910.1"/>
    <property type="molecule type" value="Genomic_DNA"/>
</dbReference>
<sequence>MAVTNKHQVGSDLNTVKTPGRSKLHYRKDTRIIVHTGTVRGVSESVLARISLDRAGSYVASCGPAWPPVANKCGNLGRHSADGFGSTSSNSRVADLFLFFSSLIGVGSQPQRQLGLARETTPLPSPPSDRFQFSTMEELGHGQAHHHPIPN</sequence>
<dbReference type="AlphaFoldDB" id="A0AAP0KRB0"/>
<accession>A0AAP0KRB0</accession>
<dbReference type="Proteomes" id="UP001417504">
    <property type="component" value="Unassembled WGS sequence"/>
</dbReference>